<evidence type="ECO:0000313" key="3">
    <source>
        <dbReference type="Proteomes" id="UP001219525"/>
    </source>
</evidence>
<dbReference type="EMBL" id="JARJCW010000035">
    <property type="protein sequence ID" value="KAJ7207913.1"/>
    <property type="molecule type" value="Genomic_DNA"/>
</dbReference>
<evidence type="ECO:0000256" key="1">
    <source>
        <dbReference type="SAM" id="MobiDB-lite"/>
    </source>
</evidence>
<feature type="region of interest" description="Disordered" evidence="1">
    <location>
        <begin position="373"/>
        <end position="397"/>
    </location>
</feature>
<accession>A0AAD6VC08</accession>
<evidence type="ECO:0000313" key="2">
    <source>
        <dbReference type="EMBL" id="KAJ7207913.1"/>
    </source>
</evidence>
<reference evidence="2" key="1">
    <citation type="submission" date="2023-03" db="EMBL/GenBank/DDBJ databases">
        <title>Massive genome expansion in bonnet fungi (Mycena s.s.) driven by repeated elements and novel gene families across ecological guilds.</title>
        <authorList>
            <consortium name="Lawrence Berkeley National Laboratory"/>
            <person name="Harder C.B."/>
            <person name="Miyauchi S."/>
            <person name="Viragh M."/>
            <person name="Kuo A."/>
            <person name="Thoen E."/>
            <person name="Andreopoulos B."/>
            <person name="Lu D."/>
            <person name="Skrede I."/>
            <person name="Drula E."/>
            <person name="Henrissat B."/>
            <person name="Morin E."/>
            <person name="Kohler A."/>
            <person name="Barry K."/>
            <person name="LaButti K."/>
            <person name="Morin E."/>
            <person name="Salamov A."/>
            <person name="Lipzen A."/>
            <person name="Mereny Z."/>
            <person name="Hegedus B."/>
            <person name="Baldrian P."/>
            <person name="Stursova M."/>
            <person name="Weitz H."/>
            <person name="Taylor A."/>
            <person name="Grigoriev I.V."/>
            <person name="Nagy L.G."/>
            <person name="Martin F."/>
            <person name="Kauserud H."/>
        </authorList>
    </citation>
    <scope>NUCLEOTIDE SEQUENCE</scope>
    <source>
        <strain evidence="2">9144</strain>
    </source>
</reference>
<name>A0AAD6VC08_9AGAR</name>
<dbReference type="Proteomes" id="UP001219525">
    <property type="component" value="Unassembled WGS sequence"/>
</dbReference>
<protein>
    <submittedName>
        <fullName evidence="2">Uncharacterized protein</fullName>
    </submittedName>
</protein>
<sequence>MHFWHEYAYEYEYALARVGEEVSAWRIGDLFYPEQTERANPLVNGVGRKEGRKRITRGGPSLLTATSITTLTSTSRAARRTPFFSDIVARSRSVIPSPEMLSLDLMTRAFHVCDQPYYRDATQDVGQAQLIAASDYYKPFFKPWRSQVCTPVMWKILQRTSTKVSSRALCLANVWCSMELELRGAERENLRSNMYFIDSEQLSRLSKPEYWDKAGETARSIRSMDDDTSLAGPRLPQHDTRDTGGGVQRKGGHFSLGRGDRPGENGRVARECGLFDPKDPKRPWPARSCLLRELDPARNSEDPIVQSEYTYVASSKEKVKTQGQAVVEPEEREGEGEKEGQERVLPESLPTEFKIGKKAMKRIGFDVVQTAGSSMRFDPPASTARPVTSPGRGWRSAEENIWVDFNSPIRPKSR</sequence>
<comment type="caution">
    <text evidence="2">The sequence shown here is derived from an EMBL/GenBank/DDBJ whole genome shotgun (WGS) entry which is preliminary data.</text>
</comment>
<keyword evidence="3" id="KW-1185">Reference proteome</keyword>
<feature type="compositionally biased region" description="Basic and acidic residues" evidence="1">
    <location>
        <begin position="335"/>
        <end position="345"/>
    </location>
</feature>
<organism evidence="2 3">
    <name type="scientific">Mycena pura</name>
    <dbReference type="NCBI Taxonomy" id="153505"/>
    <lineage>
        <taxon>Eukaryota</taxon>
        <taxon>Fungi</taxon>
        <taxon>Dikarya</taxon>
        <taxon>Basidiomycota</taxon>
        <taxon>Agaricomycotina</taxon>
        <taxon>Agaricomycetes</taxon>
        <taxon>Agaricomycetidae</taxon>
        <taxon>Agaricales</taxon>
        <taxon>Marasmiineae</taxon>
        <taxon>Mycenaceae</taxon>
        <taxon>Mycena</taxon>
    </lineage>
</organism>
<dbReference type="AlphaFoldDB" id="A0AAD6VC08"/>
<feature type="region of interest" description="Disordered" evidence="1">
    <location>
        <begin position="320"/>
        <end position="347"/>
    </location>
</feature>
<gene>
    <name evidence="2" type="ORF">GGX14DRAFT_396117</name>
</gene>
<feature type="region of interest" description="Disordered" evidence="1">
    <location>
        <begin position="221"/>
        <end position="265"/>
    </location>
</feature>
<proteinExistence type="predicted"/>